<dbReference type="OrthoDB" id="1287748at2759"/>
<dbReference type="SUPFAM" id="SSF56672">
    <property type="entry name" value="DNA/RNA polymerases"/>
    <property type="match status" value="1"/>
</dbReference>
<dbReference type="STRING" id="4097.A0A1S3X9V1"/>
<dbReference type="InterPro" id="IPR013103">
    <property type="entry name" value="RVT_2"/>
</dbReference>
<gene>
    <name evidence="2" type="primary">LOC107762807</name>
</gene>
<dbReference type="PaxDb" id="4097-A0A1S3X9V1"/>
<organism evidence="2">
    <name type="scientific">Nicotiana tabacum</name>
    <name type="common">Common tobacco</name>
    <dbReference type="NCBI Taxonomy" id="4097"/>
    <lineage>
        <taxon>Eukaryota</taxon>
        <taxon>Viridiplantae</taxon>
        <taxon>Streptophyta</taxon>
        <taxon>Embryophyta</taxon>
        <taxon>Tracheophyta</taxon>
        <taxon>Spermatophyta</taxon>
        <taxon>Magnoliopsida</taxon>
        <taxon>eudicotyledons</taxon>
        <taxon>Gunneridae</taxon>
        <taxon>Pentapetalae</taxon>
        <taxon>asterids</taxon>
        <taxon>lamiids</taxon>
        <taxon>Solanales</taxon>
        <taxon>Solanaceae</taxon>
        <taxon>Nicotianoideae</taxon>
        <taxon>Nicotianeae</taxon>
        <taxon>Nicotiana</taxon>
    </lineage>
</organism>
<dbReference type="AlphaFoldDB" id="A0A1S3X9V1"/>
<reference evidence="2" key="1">
    <citation type="submission" date="2025-08" db="UniProtKB">
        <authorList>
            <consortium name="RefSeq"/>
        </authorList>
    </citation>
    <scope>IDENTIFICATION</scope>
</reference>
<name>A0A1S3X9V1_TOBAC</name>
<evidence type="ECO:0000313" key="2">
    <source>
        <dbReference type="RefSeq" id="XP_016436687.1"/>
    </source>
</evidence>
<dbReference type="KEGG" id="nta:107762807"/>
<evidence type="ECO:0000259" key="1">
    <source>
        <dbReference type="Pfam" id="PF07727"/>
    </source>
</evidence>
<dbReference type="RefSeq" id="XP_016436687.1">
    <property type="nucleotide sequence ID" value="XM_016581201.1"/>
</dbReference>
<accession>A0A1S3X9V1</accession>
<dbReference type="PANTHER" id="PTHR11439">
    <property type="entry name" value="GAG-POL-RELATED RETROTRANSPOSON"/>
    <property type="match status" value="1"/>
</dbReference>
<dbReference type="CDD" id="cd09272">
    <property type="entry name" value="RNase_HI_RT_Ty1"/>
    <property type="match status" value="1"/>
</dbReference>
<proteinExistence type="predicted"/>
<dbReference type="PANTHER" id="PTHR11439:SF498">
    <property type="entry name" value="DNAK FAMILY PROTEIN"/>
    <property type="match status" value="1"/>
</dbReference>
<protein>
    <submittedName>
        <fullName evidence="2">Uncharacterized mitochondrial protein AtMg00810-like</fullName>
    </submittedName>
</protein>
<dbReference type="InterPro" id="IPR043502">
    <property type="entry name" value="DNA/RNA_pol_sf"/>
</dbReference>
<dbReference type="Pfam" id="PF07727">
    <property type="entry name" value="RVT_2"/>
    <property type="match status" value="1"/>
</dbReference>
<sequence length="281" mass="31317">MHSLNDYSVFTKRSGASLVILAVYVDDIILIGTDLSEIFALKSFLHDQFKIKDLGLLNYFLGIKLKAKKGELLPKPEEYRSLLGKLIFLTHIRPDLSFAVQHLSQFMQQPCIPHMKAALHLLRYLKGSADSGIFYNNDPAMSLQVFCDNDWASYPDSRRSVTGFCIFLGGSLVGWKSKKQHVVSLSSAEAEYRAMTKLLFIAKNPVFHERTKHIEQDCHFVRAKLGDGLISLVHTHSASQAADLLTKVLPGPAHHLHSRKLGVLSPSNLRGVVRVGKLDAG</sequence>
<feature type="domain" description="Reverse transcriptase Ty1/copia-type" evidence="1">
    <location>
        <begin position="8"/>
        <end position="72"/>
    </location>
</feature>